<dbReference type="EMBL" id="JANJQO010002600">
    <property type="protein sequence ID" value="KAJ2966516.1"/>
    <property type="molecule type" value="Genomic_DNA"/>
</dbReference>
<name>A0ACC1MJJ6_9HYPO</name>
<keyword evidence="2" id="KW-1185">Reference proteome</keyword>
<organism evidence="1 2">
    <name type="scientific">Zarea fungicola</name>
    <dbReference type="NCBI Taxonomy" id="93591"/>
    <lineage>
        <taxon>Eukaryota</taxon>
        <taxon>Fungi</taxon>
        <taxon>Dikarya</taxon>
        <taxon>Ascomycota</taxon>
        <taxon>Pezizomycotina</taxon>
        <taxon>Sordariomycetes</taxon>
        <taxon>Hypocreomycetidae</taxon>
        <taxon>Hypocreales</taxon>
        <taxon>Cordycipitaceae</taxon>
        <taxon>Zarea</taxon>
    </lineage>
</organism>
<proteinExistence type="predicted"/>
<evidence type="ECO:0000313" key="2">
    <source>
        <dbReference type="Proteomes" id="UP001143910"/>
    </source>
</evidence>
<dbReference type="Proteomes" id="UP001143910">
    <property type="component" value="Unassembled WGS sequence"/>
</dbReference>
<sequence>MTPATGTATATATARAGSNPKFRARDAIPINTLTKPFIPPTSCHDAFLPTTTITDSGYGLSRTTVWELQAASTEGCMPPGSYPTNRWLSFSPAVCPSGWTAYDMGGNSAYNMETASVEFTAKCCTRYDI</sequence>
<gene>
    <name evidence="1" type="ORF">NQ176_g10114</name>
</gene>
<protein>
    <submittedName>
        <fullName evidence="1">Uncharacterized protein</fullName>
    </submittedName>
</protein>
<comment type="caution">
    <text evidence="1">The sequence shown here is derived from an EMBL/GenBank/DDBJ whole genome shotgun (WGS) entry which is preliminary data.</text>
</comment>
<reference evidence="1" key="1">
    <citation type="submission" date="2022-08" db="EMBL/GenBank/DDBJ databases">
        <title>Genome Sequence of Lecanicillium fungicola.</title>
        <authorList>
            <person name="Buettner E."/>
        </authorList>
    </citation>
    <scope>NUCLEOTIDE SEQUENCE</scope>
    <source>
        <strain evidence="1">Babe33</strain>
    </source>
</reference>
<evidence type="ECO:0000313" key="1">
    <source>
        <dbReference type="EMBL" id="KAJ2966516.1"/>
    </source>
</evidence>
<accession>A0ACC1MJJ6</accession>